<dbReference type="Proteomes" id="UP001152795">
    <property type="component" value="Unassembled WGS sequence"/>
</dbReference>
<dbReference type="AlphaFoldDB" id="A0A7D9L0J3"/>
<evidence type="ECO:0000313" key="2">
    <source>
        <dbReference type="Proteomes" id="UP001152795"/>
    </source>
</evidence>
<dbReference type="PANTHER" id="PTHR22744:SF17">
    <property type="entry name" value="BTB DOMAIN-CONTAINING PROTEIN"/>
    <property type="match status" value="1"/>
</dbReference>
<reference evidence="1" key="1">
    <citation type="submission" date="2020-04" db="EMBL/GenBank/DDBJ databases">
        <authorList>
            <person name="Alioto T."/>
            <person name="Alioto T."/>
            <person name="Gomez Garrido J."/>
        </authorList>
    </citation>
    <scope>NUCLEOTIDE SEQUENCE</scope>
    <source>
        <strain evidence="1">A484AB</strain>
    </source>
</reference>
<dbReference type="SUPFAM" id="SSF54695">
    <property type="entry name" value="POZ domain"/>
    <property type="match status" value="1"/>
</dbReference>
<protein>
    <submittedName>
        <fullName evidence="1">BTB and MATH domain-containing 36-like</fullName>
    </submittedName>
</protein>
<keyword evidence="2" id="KW-1185">Reference proteome</keyword>
<comment type="caution">
    <text evidence="1">The sequence shown here is derived from an EMBL/GenBank/DDBJ whole genome shotgun (WGS) entry which is preliminary data.</text>
</comment>
<dbReference type="EMBL" id="CACRXK020011179">
    <property type="protein sequence ID" value="CAB4020901.1"/>
    <property type="molecule type" value="Genomic_DNA"/>
</dbReference>
<name>A0A7D9L0J3_PARCT</name>
<gene>
    <name evidence="1" type="ORF">PACLA_8A055607</name>
</gene>
<dbReference type="Pfam" id="PF00651">
    <property type="entry name" value="BTB"/>
    <property type="match status" value="1"/>
</dbReference>
<accession>A0A7D9L0J3</accession>
<dbReference type="OrthoDB" id="5972746at2759"/>
<organism evidence="1 2">
    <name type="scientific">Paramuricea clavata</name>
    <name type="common">Red gorgonian</name>
    <name type="synonym">Violescent sea-whip</name>
    <dbReference type="NCBI Taxonomy" id="317549"/>
    <lineage>
        <taxon>Eukaryota</taxon>
        <taxon>Metazoa</taxon>
        <taxon>Cnidaria</taxon>
        <taxon>Anthozoa</taxon>
        <taxon>Octocorallia</taxon>
        <taxon>Malacalcyonacea</taxon>
        <taxon>Plexauridae</taxon>
        <taxon>Paramuricea</taxon>
    </lineage>
</organism>
<dbReference type="InterPro" id="IPR000210">
    <property type="entry name" value="BTB/POZ_dom"/>
</dbReference>
<dbReference type="PANTHER" id="PTHR22744">
    <property type="entry name" value="HELIX LOOP HELIX PROTEIN 21-RELATED"/>
    <property type="match status" value="1"/>
</dbReference>
<feature type="non-terminal residue" evidence="1">
    <location>
        <position position="258"/>
    </location>
</feature>
<dbReference type="SMART" id="SM00225">
    <property type="entry name" value="BTB"/>
    <property type="match status" value="1"/>
</dbReference>
<proteinExistence type="predicted"/>
<sequence>MAMCEFAKPWYRSDVILRAEDRKFHVHKNTLGLWSPVFDSLIKARKTANEIIELPKKKAKEIYELLLVIYNLQTVNSQNIISFLKLAKEFEIEKVLYLCSSFLLEIEKPDLKCINFLLLAERYGLEDVKQQCFEIAASFSLSHLKTSEKFEELSMESKFHITEIMLMQEQAFVEDLKKKSFKLLQTVYLTGHEKFVTDMQPTVRRPFVYSCRKRPAHSALKENGRVLPRVYDLECSVCRATTENWARRKEQHYPMNKE</sequence>
<dbReference type="PROSITE" id="PS50097">
    <property type="entry name" value="BTB"/>
    <property type="match status" value="1"/>
</dbReference>
<dbReference type="Gene3D" id="3.30.710.10">
    <property type="entry name" value="Potassium Channel Kv1.1, Chain A"/>
    <property type="match status" value="1"/>
</dbReference>
<dbReference type="InterPro" id="IPR011333">
    <property type="entry name" value="SKP1/BTB/POZ_sf"/>
</dbReference>
<evidence type="ECO:0000313" key="1">
    <source>
        <dbReference type="EMBL" id="CAB4020901.1"/>
    </source>
</evidence>